<name>A0ACC0F8A5_9ERIC</name>
<dbReference type="Proteomes" id="UP001060215">
    <property type="component" value="Chromosome 15"/>
</dbReference>
<keyword evidence="2" id="KW-1185">Reference proteome</keyword>
<organism evidence="1 2">
    <name type="scientific">Camellia lanceoleosa</name>
    <dbReference type="NCBI Taxonomy" id="1840588"/>
    <lineage>
        <taxon>Eukaryota</taxon>
        <taxon>Viridiplantae</taxon>
        <taxon>Streptophyta</taxon>
        <taxon>Embryophyta</taxon>
        <taxon>Tracheophyta</taxon>
        <taxon>Spermatophyta</taxon>
        <taxon>Magnoliopsida</taxon>
        <taxon>eudicotyledons</taxon>
        <taxon>Gunneridae</taxon>
        <taxon>Pentapetalae</taxon>
        <taxon>asterids</taxon>
        <taxon>Ericales</taxon>
        <taxon>Theaceae</taxon>
        <taxon>Camellia</taxon>
    </lineage>
</organism>
<evidence type="ECO:0000313" key="2">
    <source>
        <dbReference type="Proteomes" id="UP001060215"/>
    </source>
</evidence>
<evidence type="ECO:0000313" key="1">
    <source>
        <dbReference type="EMBL" id="KAI7984867.1"/>
    </source>
</evidence>
<sequence>MIKAGGVLKMIEEERVMMESLMCLQRAGADIILAYFALQAARCLCDPQERLKNLLRHSGNGFCADCGSPNPKWV</sequence>
<gene>
    <name evidence="1" type="ORF">LOK49_LG14G00416</name>
</gene>
<protein>
    <submittedName>
        <fullName evidence="1">Uncharacterized protein</fullName>
    </submittedName>
</protein>
<reference evidence="1 2" key="1">
    <citation type="journal article" date="2022" name="Plant J.">
        <title>Chromosome-level genome of Camellia lanceoleosa provides a valuable resource for understanding genome evolution and self-incompatibility.</title>
        <authorList>
            <person name="Gong W."/>
            <person name="Xiao S."/>
            <person name="Wang L."/>
            <person name="Liao Z."/>
            <person name="Chang Y."/>
            <person name="Mo W."/>
            <person name="Hu G."/>
            <person name="Li W."/>
            <person name="Zhao G."/>
            <person name="Zhu H."/>
            <person name="Hu X."/>
            <person name="Ji K."/>
            <person name="Xiang X."/>
            <person name="Song Q."/>
            <person name="Yuan D."/>
            <person name="Jin S."/>
            <person name="Zhang L."/>
        </authorList>
    </citation>
    <scope>NUCLEOTIDE SEQUENCE [LARGE SCALE GENOMIC DNA]</scope>
    <source>
        <strain evidence="1">SQ_2022a</strain>
    </source>
</reference>
<proteinExistence type="predicted"/>
<accession>A0ACC0F8A5</accession>
<comment type="caution">
    <text evidence="1">The sequence shown here is derived from an EMBL/GenBank/DDBJ whole genome shotgun (WGS) entry which is preliminary data.</text>
</comment>
<dbReference type="EMBL" id="CM045772">
    <property type="protein sequence ID" value="KAI7984867.1"/>
    <property type="molecule type" value="Genomic_DNA"/>
</dbReference>